<accession>A0A0C9TFJ3</accession>
<dbReference type="OrthoDB" id="5835829at2759"/>
<keyword evidence="2" id="KW-0808">Transferase</keyword>
<reference evidence="2 3" key="1">
    <citation type="submission" date="2014-06" db="EMBL/GenBank/DDBJ databases">
        <title>Evolutionary Origins and Diversification of the Mycorrhizal Mutualists.</title>
        <authorList>
            <consortium name="DOE Joint Genome Institute"/>
            <consortium name="Mycorrhizal Genomics Consortium"/>
            <person name="Kohler A."/>
            <person name="Kuo A."/>
            <person name="Nagy L.G."/>
            <person name="Floudas D."/>
            <person name="Copeland A."/>
            <person name="Barry K.W."/>
            <person name="Cichocki N."/>
            <person name="Veneault-Fourrey C."/>
            <person name="LaButti K."/>
            <person name="Lindquist E.A."/>
            <person name="Lipzen A."/>
            <person name="Lundell T."/>
            <person name="Morin E."/>
            <person name="Murat C."/>
            <person name="Riley R."/>
            <person name="Ohm R."/>
            <person name="Sun H."/>
            <person name="Tunlid A."/>
            <person name="Henrissat B."/>
            <person name="Grigoriev I.V."/>
            <person name="Hibbett D.S."/>
            <person name="Martin F."/>
        </authorList>
    </citation>
    <scope>NUCLEOTIDE SEQUENCE [LARGE SCALE GENOMIC DNA]</scope>
    <source>
        <strain evidence="2 3">SS14</strain>
    </source>
</reference>
<dbReference type="Proteomes" id="UP000054279">
    <property type="component" value="Unassembled WGS sequence"/>
</dbReference>
<evidence type="ECO:0000313" key="2">
    <source>
        <dbReference type="EMBL" id="KIJ28143.1"/>
    </source>
</evidence>
<dbReference type="PANTHER" id="PTHR48047">
    <property type="entry name" value="GLYCOSYLTRANSFERASE"/>
    <property type="match status" value="1"/>
</dbReference>
<organism evidence="2 3">
    <name type="scientific">Sphaerobolus stellatus (strain SS14)</name>
    <dbReference type="NCBI Taxonomy" id="990650"/>
    <lineage>
        <taxon>Eukaryota</taxon>
        <taxon>Fungi</taxon>
        <taxon>Dikarya</taxon>
        <taxon>Basidiomycota</taxon>
        <taxon>Agaricomycotina</taxon>
        <taxon>Agaricomycetes</taxon>
        <taxon>Phallomycetidae</taxon>
        <taxon>Geastrales</taxon>
        <taxon>Sphaerobolaceae</taxon>
        <taxon>Sphaerobolus</taxon>
    </lineage>
</organism>
<evidence type="ECO:0000313" key="3">
    <source>
        <dbReference type="Proteomes" id="UP000054279"/>
    </source>
</evidence>
<name>A0A0C9TFJ3_SPHS4</name>
<comment type="similarity">
    <text evidence="1">Belongs to the UDP-glycosyltransferase family.</text>
</comment>
<sequence>MTEADGNITPGISAIEAEALAALKKWQTSLGKELYIVGPLLDDVVSKNEMATSDKGFEIKEFLEKTLREHGKHSLIYISFGSIWWPDVDHICGVLDVLIEQKVPFIFAYGSEAVPVLDRITEKVQEAAIGLLSTWAPQQLILESVPIITWPIVADQPDNAALISITLDVGYQLTEARTGDAGLRPMKRGVKPTGTVDAIQREIWEILQRARGEDGKIKRTNAEVISNKMKET</sequence>
<dbReference type="EMBL" id="KN837314">
    <property type="protein sequence ID" value="KIJ28143.1"/>
    <property type="molecule type" value="Genomic_DNA"/>
</dbReference>
<dbReference type="GO" id="GO:0035251">
    <property type="term" value="F:UDP-glucosyltransferase activity"/>
    <property type="evidence" value="ECO:0007669"/>
    <property type="project" value="TreeGrafter"/>
</dbReference>
<dbReference type="PANTHER" id="PTHR48047:SF69">
    <property type="entry name" value="UDP-GLUCOSYLTRANSFERASE"/>
    <property type="match status" value="1"/>
</dbReference>
<keyword evidence="3" id="KW-1185">Reference proteome</keyword>
<dbReference type="Gene3D" id="3.40.50.2000">
    <property type="entry name" value="Glycogen Phosphorylase B"/>
    <property type="match status" value="2"/>
</dbReference>
<dbReference type="HOGENOM" id="CLU_001724_12_0_1"/>
<gene>
    <name evidence="2" type="ORF">M422DRAFT_270642</name>
</gene>
<evidence type="ECO:0000256" key="1">
    <source>
        <dbReference type="ARBA" id="ARBA00009995"/>
    </source>
</evidence>
<dbReference type="AlphaFoldDB" id="A0A0C9TFJ3"/>
<protein>
    <submittedName>
        <fullName evidence="2">Glycosyltransferase family 1 protein</fullName>
    </submittedName>
</protein>
<dbReference type="SUPFAM" id="SSF53756">
    <property type="entry name" value="UDP-Glycosyltransferase/glycogen phosphorylase"/>
    <property type="match status" value="1"/>
</dbReference>
<proteinExistence type="inferred from homology"/>